<protein>
    <recommendedName>
        <fullName evidence="3">Very short patch repair endonuclease</fullName>
    </recommendedName>
</protein>
<dbReference type="Gene3D" id="3.40.960.10">
    <property type="entry name" value="VSR Endonuclease"/>
    <property type="match status" value="1"/>
</dbReference>
<evidence type="ECO:0000313" key="2">
    <source>
        <dbReference type="Proteomes" id="UP000012106"/>
    </source>
</evidence>
<dbReference type="AlphaFoldDB" id="M6JNL4"/>
<dbReference type="InterPro" id="IPR011335">
    <property type="entry name" value="Restrct_endonuc-II-like"/>
</dbReference>
<sequence length="63" mass="7590">MPASNKSFWENKINNNSIRDKKNSKILKKLGWKIIIIWQCELMNKRKREKSFSKLIRKLSAKQ</sequence>
<dbReference type="EMBL" id="AHMU02000058">
    <property type="protein sequence ID" value="EMN21165.1"/>
    <property type="molecule type" value="Genomic_DNA"/>
</dbReference>
<evidence type="ECO:0000313" key="1">
    <source>
        <dbReference type="EMBL" id="EMN21165.1"/>
    </source>
</evidence>
<proteinExistence type="predicted"/>
<gene>
    <name evidence="1" type="ORF">LEP1GSC063_1243</name>
</gene>
<evidence type="ECO:0008006" key="3">
    <source>
        <dbReference type="Google" id="ProtNLM"/>
    </source>
</evidence>
<dbReference type="SUPFAM" id="SSF52980">
    <property type="entry name" value="Restriction endonuclease-like"/>
    <property type="match status" value="1"/>
</dbReference>
<organism evidence="1 2">
    <name type="scientific">Leptospira santarosai serovar Arenal str. MAVJ 401</name>
    <dbReference type="NCBI Taxonomy" id="1049976"/>
    <lineage>
        <taxon>Bacteria</taxon>
        <taxon>Pseudomonadati</taxon>
        <taxon>Spirochaetota</taxon>
        <taxon>Spirochaetia</taxon>
        <taxon>Leptospirales</taxon>
        <taxon>Leptospiraceae</taxon>
        <taxon>Leptospira</taxon>
    </lineage>
</organism>
<name>M6JNL4_9LEPT</name>
<accession>M6JNL4</accession>
<comment type="caution">
    <text evidence="1">The sequence shown here is derived from an EMBL/GenBank/DDBJ whole genome shotgun (WGS) entry which is preliminary data.</text>
</comment>
<dbReference type="Proteomes" id="UP000012106">
    <property type="component" value="Unassembled WGS sequence"/>
</dbReference>
<reference evidence="1 2" key="1">
    <citation type="submission" date="2013-01" db="EMBL/GenBank/DDBJ databases">
        <authorList>
            <person name="Harkins D.M."/>
            <person name="Durkin A.S."/>
            <person name="Brinkac L.M."/>
            <person name="Haft D.H."/>
            <person name="Selengut J.D."/>
            <person name="Sanka R."/>
            <person name="DePew J."/>
            <person name="Purushe J."/>
            <person name="Hartskeerl R.A."/>
            <person name="Ahmed A."/>
            <person name="van der Linden H."/>
            <person name="Goris M.G.A."/>
            <person name="Vinetz J.M."/>
            <person name="Sutton G.G."/>
            <person name="Nierman W.C."/>
            <person name="Fouts D.E."/>
        </authorList>
    </citation>
    <scope>NUCLEOTIDE SEQUENCE [LARGE SCALE GENOMIC DNA]</scope>
    <source>
        <strain evidence="1 2">MAVJ 401</strain>
    </source>
</reference>